<feature type="non-terminal residue" evidence="2">
    <location>
        <position position="1"/>
    </location>
</feature>
<keyword evidence="1" id="KW-0472">Membrane</keyword>
<feature type="transmembrane region" description="Helical" evidence="1">
    <location>
        <begin position="9"/>
        <end position="25"/>
    </location>
</feature>
<sequence>LQLFQLPQCLRQCVVFSLFLLILLTRRPQIPLFPLYHNSLLSFSFFPLLLCKASPYVLTTKSWSVLGRRRSSTQSR</sequence>
<reference evidence="2" key="1">
    <citation type="submission" date="2015-12" db="EMBL/GenBank/DDBJ databases">
        <title>Gene expression during late stages of embryo sac development: a critical building block for successful pollen-pistil interactions.</title>
        <authorList>
            <person name="Liu Y."/>
            <person name="Joly V."/>
            <person name="Sabar M."/>
            <person name="Matton D.P."/>
        </authorList>
    </citation>
    <scope>NUCLEOTIDE SEQUENCE</scope>
</reference>
<keyword evidence="1" id="KW-0812">Transmembrane</keyword>
<dbReference type="AlphaFoldDB" id="A0A0V0GJ69"/>
<accession>A0A0V0GJ69</accession>
<evidence type="ECO:0000256" key="1">
    <source>
        <dbReference type="SAM" id="Phobius"/>
    </source>
</evidence>
<name>A0A0V0GJ69_SOLCH</name>
<proteinExistence type="predicted"/>
<dbReference type="EMBL" id="GEDG01039034">
    <property type="protein sequence ID" value="JAP07307.1"/>
    <property type="molecule type" value="Transcribed_RNA"/>
</dbReference>
<organism evidence="2">
    <name type="scientific">Solanum chacoense</name>
    <name type="common">Chaco potato</name>
    <dbReference type="NCBI Taxonomy" id="4108"/>
    <lineage>
        <taxon>Eukaryota</taxon>
        <taxon>Viridiplantae</taxon>
        <taxon>Streptophyta</taxon>
        <taxon>Embryophyta</taxon>
        <taxon>Tracheophyta</taxon>
        <taxon>Spermatophyta</taxon>
        <taxon>Magnoliopsida</taxon>
        <taxon>eudicotyledons</taxon>
        <taxon>Gunneridae</taxon>
        <taxon>Pentapetalae</taxon>
        <taxon>asterids</taxon>
        <taxon>lamiids</taxon>
        <taxon>Solanales</taxon>
        <taxon>Solanaceae</taxon>
        <taxon>Solanoideae</taxon>
        <taxon>Solaneae</taxon>
        <taxon>Solanum</taxon>
    </lineage>
</organism>
<feature type="transmembrane region" description="Helical" evidence="1">
    <location>
        <begin position="45"/>
        <end position="66"/>
    </location>
</feature>
<evidence type="ECO:0000313" key="2">
    <source>
        <dbReference type="EMBL" id="JAP07307.1"/>
    </source>
</evidence>
<keyword evidence="1" id="KW-1133">Transmembrane helix</keyword>
<protein>
    <submittedName>
        <fullName evidence="2">Putative ovule protein</fullName>
    </submittedName>
</protein>